<accession>A0ABP1Q3X8</accession>
<reference evidence="1 2" key="1">
    <citation type="submission" date="2024-08" db="EMBL/GenBank/DDBJ databases">
        <authorList>
            <person name="Cucini C."/>
            <person name="Frati F."/>
        </authorList>
    </citation>
    <scope>NUCLEOTIDE SEQUENCE [LARGE SCALE GENOMIC DNA]</scope>
</reference>
<dbReference type="SUPFAM" id="SSF52047">
    <property type="entry name" value="RNI-like"/>
    <property type="match status" value="1"/>
</dbReference>
<dbReference type="EMBL" id="CAXLJM020000022">
    <property type="protein sequence ID" value="CAL8087964.1"/>
    <property type="molecule type" value="Genomic_DNA"/>
</dbReference>
<evidence type="ECO:0000313" key="2">
    <source>
        <dbReference type="Proteomes" id="UP001642540"/>
    </source>
</evidence>
<sequence length="467" mass="52102">MTLAFGIPFVLVHIFPPKDPTTSIEGVSPSPSLLTSSLTSKVGGGRRSNKAEFASSSADYFFSGESPTEPLTTFTDFEGLATQNKSLIRSVSLSNLMLDAASFSSSLEGCLNLQEITLQNIWLVGNFSRVYLPKLLSFTYVQNGNDKRDSYKTPESLKTTLFFDKNEDRNSTWSVEQDLLNLGVDISISKAGTKLMEIRRNEGEIFLNVKYCQSMLINVKGSFDKLTLVNCNVTSESIPVIPPTLKYLNLRNSLPPTDPLSQLLRKQTQLEEFYGWLTFHCEWAGYELFVNISDFPPTIKNFGLNNADWSFSPGGRSSSIKELTVGDFMTESMISSGLPQVFQNLERINIVNVSDPSSASSYGIIGQAIKMKVREIAVVNLHRDFSTMTDNLQEVLEVESVLNQAGISYEMTSCFILQRNDVGAGASEEHYIGRELSVAERHEIRYRGLGFDKVDSLDDYIKWDSLQ</sequence>
<gene>
    <name evidence="1" type="ORF">ODALV1_LOCUS6906</name>
</gene>
<name>A0ABP1Q3X8_9HEXA</name>
<keyword evidence="2" id="KW-1185">Reference proteome</keyword>
<proteinExistence type="predicted"/>
<comment type="caution">
    <text evidence="1">The sequence shown here is derived from an EMBL/GenBank/DDBJ whole genome shotgun (WGS) entry which is preliminary data.</text>
</comment>
<evidence type="ECO:0000313" key="1">
    <source>
        <dbReference type="EMBL" id="CAL8087964.1"/>
    </source>
</evidence>
<protein>
    <submittedName>
        <fullName evidence="1">Uncharacterized protein</fullName>
    </submittedName>
</protein>
<dbReference type="Proteomes" id="UP001642540">
    <property type="component" value="Unassembled WGS sequence"/>
</dbReference>
<organism evidence="1 2">
    <name type="scientific">Orchesella dallaii</name>
    <dbReference type="NCBI Taxonomy" id="48710"/>
    <lineage>
        <taxon>Eukaryota</taxon>
        <taxon>Metazoa</taxon>
        <taxon>Ecdysozoa</taxon>
        <taxon>Arthropoda</taxon>
        <taxon>Hexapoda</taxon>
        <taxon>Collembola</taxon>
        <taxon>Entomobryomorpha</taxon>
        <taxon>Entomobryoidea</taxon>
        <taxon>Orchesellidae</taxon>
        <taxon>Orchesellinae</taxon>
        <taxon>Orchesella</taxon>
    </lineage>
</organism>